<reference evidence="1" key="3">
    <citation type="submission" date="2015-02" db="UniProtKB">
        <authorList>
            <consortium name="EnsemblProtists"/>
        </authorList>
    </citation>
    <scope>IDENTIFICATION</scope>
    <source>
        <strain evidence="1">DAOM BR144</strain>
    </source>
</reference>
<dbReference type="OMA" id="YKETEHE"/>
<name>K3W7G6_GLOUD</name>
<dbReference type="eggNOG" id="ENOG502SPM0">
    <property type="taxonomic scope" value="Eukaryota"/>
</dbReference>
<evidence type="ECO:0000313" key="2">
    <source>
        <dbReference type="Proteomes" id="UP000019132"/>
    </source>
</evidence>
<dbReference type="Proteomes" id="UP000019132">
    <property type="component" value="Unassembled WGS sequence"/>
</dbReference>
<dbReference type="VEuPathDB" id="FungiDB:PYU1_G000907"/>
<dbReference type="EMBL" id="GL376620">
    <property type="status" value="NOT_ANNOTATED_CDS"/>
    <property type="molecule type" value="Genomic_DNA"/>
</dbReference>
<dbReference type="AlphaFoldDB" id="K3W7G6"/>
<proteinExistence type="predicted"/>
<dbReference type="EnsemblProtists" id="PYU1_T000907">
    <property type="protein sequence ID" value="PYU1_T000907"/>
    <property type="gene ID" value="PYU1_G000907"/>
</dbReference>
<reference evidence="2" key="2">
    <citation type="submission" date="2010-04" db="EMBL/GenBank/DDBJ databases">
        <authorList>
            <person name="Buell R."/>
            <person name="Hamilton J."/>
            <person name="Hostetler J."/>
        </authorList>
    </citation>
    <scope>NUCLEOTIDE SEQUENCE [LARGE SCALE GENOMIC DNA]</scope>
    <source>
        <strain evidence="2">DAOM:BR144</strain>
    </source>
</reference>
<keyword evidence="2" id="KW-1185">Reference proteome</keyword>
<dbReference type="InParanoid" id="K3W7G6"/>
<evidence type="ECO:0000313" key="1">
    <source>
        <dbReference type="EnsemblProtists" id="PYU1_T000907"/>
    </source>
</evidence>
<accession>K3W7G6</accession>
<organism evidence="1 2">
    <name type="scientific">Globisporangium ultimum (strain ATCC 200006 / CBS 805.95 / DAOM BR144)</name>
    <name type="common">Pythium ultimum</name>
    <dbReference type="NCBI Taxonomy" id="431595"/>
    <lineage>
        <taxon>Eukaryota</taxon>
        <taxon>Sar</taxon>
        <taxon>Stramenopiles</taxon>
        <taxon>Oomycota</taxon>
        <taxon>Peronosporomycetes</taxon>
        <taxon>Pythiales</taxon>
        <taxon>Pythiaceae</taxon>
        <taxon>Globisporangium</taxon>
    </lineage>
</organism>
<dbReference type="HOGENOM" id="CLU_138243_0_0_1"/>
<sequence>MGAGASTNPSGELMIGDVVTIQIPGHPKRVIGIVADIRDTLCSIQVSNAEIVNEVALVDVQRIACWSEIEDGDIIKVREKGSRLYHEATAVAKNDDGTFRVRFGGGASADDDDDGGGEDEIEDHVASERILKIMSGRLEQKEWMMYKETSDD</sequence>
<reference evidence="2" key="1">
    <citation type="journal article" date="2010" name="Genome Biol.">
        <title>Genome sequence of the necrotrophic plant pathogen Pythium ultimum reveals original pathogenicity mechanisms and effector repertoire.</title>
        <authorList>
            <person name="Levesque C.A."/>
            <person name="Brouwer H."/>
            <person name="Cano L."/>
            <person name="Hamilton J.P."/>
            <person name="Holt C."/>
            <person name="Huitema E."/>
            <person name="Raffaele S."/>
            <person name="Robideau G.P."/>
            <person name="Thines M."/>
            <person name="Win J."/>
            <person name="Zerillo M.M."/>
            <person name="Beakes G.W."/>
            <person name="Boore J.L."/>
            <person name="Busam D."/>
            <person name="Dumas B."/>
            <person name="Ferriera S."/>
            <person name="Fuerstenberg S.I."/>
            <person name="Gachon C.M."/>
            <person name="Gaulin E."/>
            <person name="Govers F."/>
            <person name="Grenville-Briggs L."/>
            <person name="Horner N."/>
            <person name="Hostetler J."/>
            <person name="Jiang R.H."/>
            <person name="Johnson J."/>
            <person name="Krajaejun T."/>
            <person name="Lin H."/>
            <person name="Meijer H.J."/>
            <person name="Moore B."/>
            <person name="Morris P."/>
            <person name="Phuntmart V."/>
            <person name="Puiu D."/>
            <person name="Shetty J."/>
            <person name="Stajich J.E."/>
            <person name="Tripathy S."/>
            <person name="Wawra S."/>
            <person name="van West P."/>
            <person name="Whitty B.R."/>
            <person name="Coutinho P.M."/>
            <person name="Henrissat B."/>
            <person name="Martin F."/>
            <person name="Thomas P.D."/>
            <person name="Tyler B.M."/>
            <person name="De Vries R.P."/>
            <person name="Kamoun S."/>
            <person name="Yandell M."/>
            <person name="Tisserat N."/>
            <person name="Buell C.R."/>
        </authorList>
    </citation>
    <scope>NUCLEOTIDE SEQUENCE</scope>
    <source>
        <strain evidence="2">DAOM:BR144</strain>
    </source>
</reference>
<protein>
    <submittedName>
        <fullName evidence="1">Uncharacterized protein</fullName>
    </submittedName>
</protein>